<comment type="caution">
    <text evidence="4">The sequence shown here is derived from an EMBL/GenBank/DDBJ whole genome shotgun (WGS) entry which is preliminary data.</text>
</comment>
<dbReference type="Pfam" id="PF00386">
    <property type="entry name" value="C1q"/>
    <property type="match status" value="1"/>
</dbReference>
<comment type="subcellular location">
    <subcellularLocation>
        <location evidence="1">Secreted</location>
    </subcellularLocation>
</comment>
<evidence type="ECO:0000313" key="4">
    <source>
        <dbReference type="EMBL" id="KAH3706452.1"/>
    </source>
</evidence>
<dbReference type="Proteomes" id="UP000828390">
    <property type="component" value="Unassembled WGS sequence"/>
</dbReference>
<dbReference type="Gene3D" id="2.60.120.40">
    <property type="match status" value="1"/>
</dbReference>
<dbReference type="PANTHER" id="PTHR15427:SF50">
    <property type="entry name" value="COMPLEMENT C1Q TUMOR NECROSIS FACTOR-RELATED PROTEIN 2-LIKE"/>
    <property type="match status" value="1"/>
</dbReference>
<keyword evidence="5" id="KW-1185">Reference proteome</keyword>
<dbReference type="PROSITE" id="PS50871">
    <property type="entry name" value="C1Q"/>
    <property type="match status" value="1"/>
</dbReference>
<keyword evidence="2" id="KW-0964">Secreted</keyword>
<evidence type="ECO:0000256" key="2">
    <source>
        <dbReference type="ARBA" id="ARBA00022525"/>
    </source>
</evidence>
<protein>
    <recommendedName>
        <fullName evidence="3">C1q domain-containing protein</fullName>
    </recommendedName>
</protein>
<organism evidence="4 5">
    <name type="scientific">Dreissena polymorpha</name>
    <name type="common">Zebra mussel</name>
    <name type="synonym">Mytilus polymorpha</name>
    <dbReference type="NCBI Taxonomy" id="45954"/>
    <lineage>
        <taxon>Eukaryota</taxon>
        <taxon>Metazoa</taxon>
        <taxon>Spiralia</taxon>
        <taxon>Lophotrochozoa</taxon>
        <taxon>Mollusca</taxon>
        <taxon>Bivalvia</taxon>
        <taxon>Autobranchia</taxon>
        <taxon>Heteroconchia</taxon>
        <taxon>Euheterodonta</taxon>
        <taxon>Imparidentia</taxon>
        <taxon>Neoheterodontei</taxon>
        <taxon>Myida</taxon>
        <taxon>Dreissenoidea</taxon>
        <taxon>Dreissenidae</taxon>
        <taxon>Dreissena</taxon>
    </lineage>
</organism>
<gene>
    <name evidence="4" type="ORF">DPMN_065838</name>
</gene>
<dbReference type="PANTHER" id="PTHR15427">
    <property type="entry name" value="EMILIN ELASTIN MICROFIBRIL INTERFACE-LOCATED PROTEIN ELASTIN MICROFIBRIL INTERFACER"/>
    <property type="match status" value="1"/>
</dbReference>
<reference evidence="4" key="1">
    <citation type="journal article" date="2019" name="bioRxiv">
        <title>The Genome of the Zebra Mussel, Dreissena polymorpha: A Resource for Invasive Species Research.</title>
        <authorList>
            <person name="McCartney M.A."/>
            <person name="Auch B."/>
            <person name="Kono T."/>
            <person name="Mallez S."/>
            <person name="Zhang Y."/>
            <person name="Obille A."/>
            <person name="Becker A."/>
            <person name="Abrahante J.E."/>
            <person name="Garbe J."/>
            <person name="Badalamenti J.P."/>
            <person name="Herman A."/>
            <person name="Mangelson H."/>
            <person name="Liachko I."/>
            <person name="Sullivan S."/>
            <person name="Sone E.D."/>
            <person name="Koren S."/>
            <person name="Silverstein K.A.T."/>
            <person name="Beckman K.B."/>
            <person name="Gohl D.M."/>
        </authorList>
    </citation>
    <scope>NUCLEOTIDE SEQUENCE</scope>
    <source>
        <strain evidence="4">Duluth1</strain>
        <tissue evidence="4">Whole animal</tissue>
    </source>
</reference>
<dbReference type="InterPro" id="IPR001073">
    <property type="entry name" value="C1q_dom"/>
</dbReference>
<dbReference type="GO" id="GO:0005576">
    <property type="term" value="C:extracellular region"/>
    <property type="evidence" value="ECO:0007669"/>
    <property type="project" value="UniProtKB-SubCell"/>
</dbReference>
<sequence length="115" mass="12289">MGINQNILFGNVLTNEGGGYHPNLGVFIAPQSGVYVFSSAIMTNINKEQYSAIAVNGNLVAQIYGHADNGRHDQGSQTVVLKLNAGDEVAVQNRQSNGDVWGSQFSSFSGCLVWL</sequence>
<reference evidence="4" key="2">
    <citation type="submission" date="2020-11" db="EMBL/GenBank/DDBJ databases">
        <authorList>
            <person name="McCartney M.A."/>
            <person name="Auch B."/>
            <person name="Kono T."/>
            <person name="Mallez S."/>
            <person name="Becker A."/>
            <person name="Gohl D.M."/>
            <person name="Silverstein K.A.T."/>
            <person name="Koren S."/>
            <person name="Bechman K.B."/>
            <person name="Herman A."/>
            <person name="Abrahante J.E."/>
            <person name="Garbe J."/>
        </authorList>
    </citation>
    <scope>NUCLEOTIDE SEQUENCE</scope>
    <source>
        <strain evidence="4">Duluth1</strain>
        <tissue evidence="4">Whole animal</tissue>
    </source>
</reference>
<dbReference type="InterPro" id="IPR008983">
    <property type="entry name" value="Tumour_necrosis_fac-like_dom"/>
</dbReference>
<dbReference type="SUPFAM" id="SSF49842">
    <property type="entry name" value="TNF-like"/>
    <property type="match status" value="1"/>
</dbReference>
<evidence type="ECO:0000259" key="3">
    <source>
        <dbReference type="PROSITE" id="PS50871"/>
    </source>
</evidence>
<dbReference type="SMART" id="SM00110">
    <property type="entry name" value="C1Q"/>
    <property type="match status" value="1"/>
</dbReference>
<evidence type="ECO:0000256" key="1">
    <source>
        <dbReference type="ARBA" id="ARBA00004613"/>
    </source>
</evidence>
<dbReference type="AlphaFoldDB" id="A0A9D3YX81"/>
<dbReference type="PRINTS" id="PR00007">
    <property type="entry name" value="COMPLEMNTC1Q"/>
</dbReference>
<proteinExistence type="predicted"/>
<feature type="domain" description="C1q" evidence="3">
    <location>
        <begin position="1"/>
        <end position="115"/>
    </location>
</feature>
<accession>A0A9D3YX81</accession>
<dbReference type="EMBL" id="JAIWYP010000014">
    <property type="protein sequence ID" value="KAH3706452.1"/>
    <property type="molecule type" value="Genomic_DNA"/>
</dbReference>
<evidence type="ECO:0000313" key="5">
    <source>
        <dbReference type="Proteomes" id="UP000828390"/>
    </source>
</evidence>
<dbReference type="InterPro" id="IPR050392">
    <property type="entry name" value="Collagen/C1q_domain"/>
</dbReference>
<name>A0A9D3YX81_DREPO</name>